<evidence type="ECO:0000313" key="4">
    <source>
        <dbReference type="Proteomes" id="UP000306954"/>
    </source>
</evidence>
<dbReference type="InterPro" id="IPR052520">
    <property type="entry name" value="ATL_DNA_repair"/>
</dbReference>
<reference evidence="3 4" key="1">
    <citation type="submission" date="2019-03" db="EMBL/GenBank/DDBJ databases">
        <title>Sequencing 23 genomes of Wallemia ichthyophaga.</title>
        <authorList>
            <person name="Gostincar C."/>
        </authorList>
    </citation>
    <scope>NUCLEOTIDE SEQUENCE [LARGE SCALE GENOMIC DNA]</scope>
    <source>
        <strain evidence="3 4">EXF-8621</strain>
    </source>
</reference>
<evidence type="ECO:0000313" key="3">
    <source>
        <dbReference type="EMBL" id="TIB17387.1"/>
    </source>
</evidence>
<dbReference type="InterPro" id="IPR036388">
    <property type="entry name" value="WH-like_DNA-bd_sf"/>
</dbReference>
<dbReference type="Proteomes" id="UP000306954">
    <property type="component" value="Unassembled WGS sequence"/>
</dbReference>
<dbReference type="GO" id="GO:0006281">
    <property type="term" value="P:DNA repair"/>
    <property type="evidence" value="ECO:0007669"/>
    <property type="project" value="InterPro"/>
</dbReference>
<dbReference type="EMBL" id="SPOF01000001">
    <property type="protein sequence ID" value="TIB17387.1"/>
    <property type="molecule type" value="Genomic_DNA"/>
</dbReference>
<comment type="caution">
    <text evidence="3">The sequence shown here is derived from an EMBL/GenBank/DDBJ whole genome shotgun (WGS) entry which is preliminary data.</text>
</comment>
<accession>A0A4T0HQK3</accession>
<gene>
    <name evidence="3" type="ORF">E3P90_00062</name>
</gene>
<feature type="domain" description="Methylated-DNA-[protein]-cysteine S-methyltransferase DNA binding" evidence="2">
    <location>
        <begin position="2"/>
        <end position="71"/>
    </location>
</feature>
<dbReference type="InterPro" id="IPR014048">
    <property type="entry name" value="MethylDNA_cys_MeTrfase_DNA-bd"/>
</dbReference>
<dbReference type="AlphaFoldDB" id="A0A4T0HQK3"/>
<evidence type="ECO:0000256" key="1">
    <source>
        <dbReference type="ARBA" id="ARBA00022763"/>
    </source>
</evidence>
<sequence length="79" mass="8682">MDFHAGVYELVDAIPYGKVATYGQIAKELGQPNHSRMVGQALKLLNPANNIPWHRVINSKEVMAVLGSTTKHSVLKKKA</sequence>
<dbReference type="PANTHER" id="PTHR42942">
    <property type="entry name" value="6-O-METHYLGUANINE DNA METHYLTRANSFERASE"/>
    <property type="match status" value="1"/>
</dbReference>
<dbReference type="Pfam" id="PF01035">
    <property type="entry name" value="DNA_binding_1"/>
    <property type="match status" value="1"/>
</dbReference>
<name>A0A4T0HQK3_WALIC</name>
<dbReference type="SUPFAM" id="SSF46767">
    <property type="entry name" value="Methylated DNA-protein cysteine methyltransferase, C-terminal domain"/>
    <property type="match status" value="1"/>
</dbReference>
<keyword evidence="1" id="KW-0227">DNA damage</keyword>
<protein>
    <recommendedName>
        <fullName evidence="2">Methylated-DNA-[protein]-cysteine S-methyltransferase DNA binding domain-containing protein</fullName>
    </recommendedName>
</protein>
<dbReference type="Gene3D" id="1.10.10.10">
    <property type="entry name" value="Winged helix-like DNA-binding domain superfamily/Winged helix DNA-binding domain"/>
    <property type="match status" value="1"/>
</dbReference>
<proteinExistence type="predicted"/>
<dbReference type="InterPro" id="IPR036217">
    <property type="entry name" value="MethylDNA_cys_MeTrfase_DNAb"/>
</dbReference>
<dbReference type="GO" id="GO:0003824">
    <property type="term" value="F:catalytic activity"/>
    <property type="evidence" value="ECO:0007669"/>
    <property type="project" value="InterPro"/>
</dbReference>
<dbReference type="NCBIfam" id="TIGR00589">
    <property type="entry name" value="ogt"/>
    <property type="match status" value="1"/>
</dbReference>
<dbReference type="PANTHER" id="PTHR42942:SF1">
    <property type="entry name" value="ALKYLTRANSFERASE-LIKE PROTEIN 1"/>
    <property type="match status" value="1"/>
</dbReference>
<evidence type="ECO:0000259" key="2">
    <source>
        <dbReference type="Pfam" id="PF01035"/>
    </source>
</evidence>
<organism evidence="3 4">
    <name type="scientific">Wallemia ichthyophaga</name>
    <dbReference type="NCBI Taxonomy" id="245174"/>
    <lineage>
        <taxon>Eukaryota</taxon>
        <taxon>Fungi</taxon>
        <taxon>Dikarya</taxon>
        <taxon>Basidiomycota</taxon>
        <taxon>Wallemiomycotina</taxon>
        <taxon>Wallemiomycetes</taxon>
        <taxon>Wallemiales</taxon>
        <taxon>Wallemiaceae</taxon>
        <taxon>Wallemia</taxon>
    </lineage>
</organism>
<dbReference type="CDD" id="cd06445">
    <property type="entry name" value="ATase"/>
    <property type="match status" value="1"/>
</dbReference>